<sequence>IQTNVCVICFILIQSLYNRICKGASHILIASCFKYKTNVCSLFVKVLINSLHHKRRLFSLLSLGLLIMNASNRIMSSIIDASNNNMTQIISV</sequence>
<reference evidence="1" key="3">
    <citation type="submission" date="2025-09" db="UniProtKB">
        <authorList>
            <consortium name="Ensembl"/>
        </authorList>
    </citation>
    <scope>IDENTIFICATION</scope>
</reference>
<protein>
    <submittedName>
        <fullName evidence="1">Uncharacterized protein</fullName>
    </submittedName>
</protein>
<dbReference type="InParanoid" id="H2XR10"/>
<name>H2XR10_CIOIN</name>
<reference evidence="1" key="2">
    <citation type="submission" date="2025-08" db="UniProtKB">
        <authorList>
            <consortium name="Ensembl"/>
        </authorList>
    </citation>
    <scope>IDENTIFICATION</scope>
</reference>
<dbReference type="HOGENOM" id="CLU_2418639_0_0_1"/>
<evidence type="ECO:0000313" key="2">
    <source>
        <dbReference type="Proteomes" id="UP000008144"/>
    </source>
</evidence>
<dbReference type="Ensembl" id="ENSCINT00000033207.1">
    <property type="protein sequence ID" value="ENSCINP00000032094.1"/>
    <property type="gene ID" value="ENSCING00000022405.1"/>
</dbReference>
<dbReference type="AlphaFoldDB" id="H2XR10"/>
<accession>H2XR10</accession>
<dbReference type="Proteomes" id="UP000008144">
    <property type="component" value="Unassembled WGS sequence"/>
</dbReference>
<proteinExistence type="predicted"/>
<evidence type="ECO:0000313" key="1">
    <source>
        <dbReference type="Ensembl" id="ENSCINP00000032094.1"/>
    </source>
</evidence>
<keyword evidence="2" id="KW-1185">Reference proteome</keyword>
<reference evidence="2" key="1">
    <citation type="journal article" date="2002" name="Science">
        <title>The draft genome of Ciona intestinalis: insights into chordate and vertebrate origins.</title>
        <authorList>
            <person name="Dehal P."/>
            <person name="Satou Y."/>
            <person name="Campbell R.K."/>
            <person name="Chapman J."/>
            <person name="Degnan B."/>
            <person name="De Tomaso A."/>
            <person name="Davidson B."/>
            <person name="Di Gregorio A."/>
            <person name="Gelpke M."/>
            <person name="Goodstein D.M."/>
            <person name="Harafuji N."/>
            <person name="Hastings K.E."/>
            <person name="Ho I."/>
            <person name="Hotta K."/>
            <person name="Huang W."/>
            <person name="Kawashima T."/>
            <person name="Lemaire P."/>
            <person name="Martinez D."/>
            <person name="Meinertzhagen I.A."/>
            <person name="Necula S."/>
            <person name="Nonaka M."/>
            <person name="Putnam N."/>
            <person name="Rash S."/>
            <person name="Saiga H."/>
            <person name="Satake M."/>
            <person name="Terry A."/>
            <person name="Yamada L."/>
            <person name="Wang H.G."/>
            <person name="Awazu S."/>
            <person name="Azumi K."/>
            <person name="Boore J."/>
            <person name="Branno M."/>
            <person name="Chin-Bow S."/>
            <person name="DeSantis R."/>
            <person name="Doyle S."/>
            <person name="Francino P."/>
            <person name="Keys D.N."/>
            <person name="Haga S."/>
            <person name="Hayashi H."/>
            <person name="Hino K."/>
            <person name="Imai K.S."/>
            <person name="Inaba K."/>
            <person name="Kano S."/>
            <person name="Kobayashi K."/>
            <person name="Kobayashi M."/>
            <person name="Lee B.I."/>
            <person name="Makabe K.W."/>
            <person name="Manohar C."/>
            <person name="Matassi G."/>
            <person name="Medina M."/>
            <person name="Mochizuki Y."/>
            <person name="Mount S."/>
            <person name="Morishita T."/>
            <person name="Miura S."/>
            <person name="Nakayama A."/>
            <person name="Nishizaka S."/>
            <person name="Nomoto H."/>
            <person name="Ohta F."/>
            <person name="Oishi K."/>
            <person name="Rigoutsos I."/>
            <person name="Sano M."/>
            <person name="Sasaki A."/>
            <person name="Sasakura Y."/>
            <person name="Shoguchi E."/>
            <person name="Shin-i T."/>
            <person name="Spagnuolo A."/>
            <person name="Stainier D."/>
            <person name="Suzuki M.M."/>
            <person name="Tassy O."/>
            <person name="Takatori N."/>
            <person name="Tokuoka M."/>
            <person name="Yagi K."/>
            <person name="Yoshizaki F."/>
            <person name="Wada S."/>
            <person name="Zhang C."/>
            <person name="Hyatt P.D."/>
            <person name="Larimer F."/>
            <person name="Detter C."/>
            <person name="Doggett N."/>
            <person name="Glavina T."/>
            <person name="Hawkins T."/>
            <person name="Richardson P."/>
            <person name="Lucas S."/>
            <person name="Kohara Y."/>
            <person name="Levine M."/>
            <person name="Satoh N."/>
            <person name="Rokhsar D.S."/>
        </authorList>
    </citation>
    <scope>NUCLEOTIDE SEQUENCE [LARGE SCALE GENOMIC DNA]</scope>
</reference>
<organism evidence="1 2">
    <name type="scientific">Ciona intestinalis</name>
    <name type="common">Transparent sea squirt</name>
    <name type="synonym">Ascidia intestinalis</name>
    <dbReference type="NCBI Taxonomy" id="7719"/>
    <lineage>
        <taxon>Eukaryota</taxon>
        <taxon>Metazoa</taxon>
        <taxon>Chordata</taxon>
        <taxon>Tunicata</taxon>
        <taxon>Ascidiacea</taxon>
        <taxon>Phlebobranchia</taxon>
        <taxon>Cionidae</taxon>
        <taxon>Ciona</taxon>
    </lineage>
</organism>